<dbReference type="PANTHER" id="PTHR38102">
    <property type="entry name" value="PERIPLASMIC CHAPERONE SPY"/>
    <property type="match status" value="1"/>
</dbReference>
<evidence type="ECO:0000256" key="2">
    <source>
        <dbReference type="ARBA" id="ARBA00008441"/>
    </source>
</evidence>
<evidence type="ECO:0000256" key="3">
    <source>
        <dbReference type="ARBA" id="ARBA00022729"/>
    </source>
</evidence>
<feature type="signal peptide" evidence="6">
    <location>
        <begin position="1"/>
        <end position="28"/>
    </location>
</feature>
<feature type="region of interest" description="Disordered" evidence="5">
    <location>
        <begin position="148"/>
        <end position="176"/>
    </location>
</feature>
<name>A0AAD0S170_9GAMM</name>
<keyword evidence="3 6" id="KW-0732">Signal</keyword>
<feature type="chain" id="PRO_5042003520" evidence="6">
    <location>
        <begin position="29"/>
        <end position="176"/>
    </location>
</feature>
<dbReference type="AlphaFoldDB" id="A0AAD0S170"/>
<dbReference type="GO" id="GO:0030288">
    <property type="term" value="C:outer membrane-bounded periplasmic space"/>
    <property type="evidence" value="ECO:0007669"/>
    <property type="project" value="TreeGrafter"/>
</dbReference>
<dbReference type="CDD" id="cd09916">
    <property type="entry name" value="CpxP_like"/>
    <property type="match status" value="1"/>
</dbReference>
<comment type="subcellular location">
    <subcellularLocation>
        <location evidence="1">Periplasm</location>
    </subcellularLocation>
</comment>
<reference evidence="7 8" key="1">
    <citation type="submission" date="2018-08" db="EMBL/GenBank/DDBJ databases">
        <title>Draft genome sequence of Pseudoalteromonas donghaensis HJ51.</title>
        <authorList>
            <person name="Oh J."/>
            <person name="Roh D."/>
        </authorList>
    </citation>
    <scope>NUCLEOTIDE SEQUENCE [LARGE SCALE GENOMIC DNA]</scope>
    <source>
        <strain evidence="7 8">HJ51</strain>
    </source>
</reference>
<organism evidence="7 8">
    <name type="scientific">Pseudoalteromonas lipolytica</name>
    <dbReference type="NCBI Taxonomy" id="570156"/>
    <lineage>
        <taxon>Bacteria</taxon>
        <taxon>Pseudomonadati</taxon>
        <taxon>Pseudomonadota</taxon>
        <taxon>Gammaproteobacteria</taxon>
        <taxon>Alteromonadales</taxon>
        <taxon>Pseudoalteromonadaceae</taxon>
        <taxon>Pseudoalteromonas</taxon>
    </lineage>
</organism>
<protein>
    <submittedName>
        <fullName evidence="7">Uncharacterized protein</fullName>
    </submittedName>
</protein>
<dbReference type="Pfam" id="PF07813">
    <property type="entry name" value="LTXXQ"/>
    <property type="match status" value="1"/>
</dbReference>
<comment type="similarity">
    <text evidence="2">Belongs to the CpxP/Spy family.</text>
</comment>
<dbReference type="KEGG" id="pdj:D0907_13765"/>
<dbReference type="GeneID" id="99506539"/>
<keyword evidence="4" id="KW-0574">Periplasm</keyword>
<evidence type="ECO:0000313" key="7">
    <source>
        <dbReference type="EMBL" id="AXV66270.1"/>
    </source>
</evidence>
<sequence>MTISNKLSKFVLVCGLAAASVGATSVMAKGDMHRGMNPQAGFLLSERGINKLQLTEAQQAQLKAIFAEQTTQMKALRGDKASMKDNRIAYKEKMDALLATHAFDENAARELIKARQEKGEQFALIKMKSEHAIWQVLNAEQRESYQEIKKQLRKKGHKKGLHRVDGERNKAERTHS</sequence>
<evidence type="ECO:0000256" key="5">
    <source>
        <dbReference type="SAM" id="MobiDB-lite"/>
    </source>
</evidence>
<gene>
    <name evidence="7" type="ORF">D0907_13765</name>
</gene>
<proteinExistence type="inferred from homology"/>
<evidence type="ECO:0000256" key="4">
    <source>
        <dbReference type="ARBA" id="ARBA00022764"/>
    </source>
</evidence>
<evidence type="ECO:0000256" key="1">
    <source>
        <dbReference type="ARBA" id="ARBA00004418"/>
    </source>
</evidence>
<dbReference type="EMBL" id="CP032090">
    <property type="protein sequence ID" value="AXV66270.1"/>
    <property type="molecule type" value="Genomic_DNA"/>
</dbReference>
<dbReference type="RefSeq" id="WP_118844626.1">
    <property type="nucleotide sequence ID" value="NZ_CP032090.1"/>
</dbReference>
<evidence type="ECO:0000313" key="8">
    <source>
        <dbReference type="Proteomes" id="UP000264605"/>
    </source>
</evidence>
<dbReference type="Proteomes" id="UP000264605">
    <property type="component" value="Chromosome"/>
</dbReference>
<dbReference type="Gene3D" id="1.20.120.1490">
    <property type="match status" value="1"/>
</dbReference>
<feature type="compositionally biased region" description="Basic residues" evidence="5">
    <location>
        <begin position="151"/>
        <end position="161"/>
    </location>
</feature>
<dbReference type="GO" id="GO:0051082">
    <property type="term" value="F:unfolded protein binding"/>
    <property type="evidence" value="ECO:0007669"/>
    <property type="project" value="TreeGrafter"/>
</dbReference>
<evidence type="ECO:0000256" key="6">
    <source>
        <dbReference type="SAM" id="SignalP"/>
    </source>
</evidence>
<accession>A0AAD0S170</accession>
<feature type="compositionally biased region" description="Basic and acidic residues" evidence="5">
    <location>
        <begin position="162"/>
        <end position="176"/>
    </location>
</feature>
<dbReference type="InterPro" id="IPR052211">
    <property type="entry name" value="Cpx_auxiliary_protein"/>
</dbReference>
<dbReference type="PANTHER" id="PTHR38102:SF1">
    <property type="entry name" value="PERIPLASMIC CHAPERONE SPY"/>
    <property type="match status" value="1"/>
</dbReference>
<dbReference type="InterPro" id="IPR012899">
    <property type="entry name" value="LTXXQ"/>
</dbReference>